<feature type="region of interest" description="Disordered" evidence="7">
    <location>
        <begin position="1"/>
        <end position="23"/>
    </location>
</feature>
<evidence type="ECO:0000256" key="3">
    <source>
        <dbReference type="ARBA" id="ARBA00004370"/>
    </source>
</evidence>
<keyword evidence="5" id="KW-0496">Mitochondrion</keyword>
<keyword evidence="4" id="KW-0256">Endoplasmic reticulum</keyword>
<organism evidence="8 9">
    <name type="scientific">Clonostachys rhizophaga</name>
    <dbReference type="NCBI Taxonomy" id="160324"/>
    <lineage>
        <taxon>Eukaryota</taxon>
        <taxon>Fungi</taxon>
        <taxon>Dikarya</taxon>
        <taxon>Ascomycota</taxon>
        <taxon>Pezizomycotina</taxon>
        <taxon>Sordariomycetes</taxon>
        <taxon>Hypocreomycetidae</taxon>
        <taxon>Hypocreales</taxon>
        <taxon>Bionectriaceae</taxon>
        <taxon>Clonostachys</taxon>
    </lineage>
</organism>
<reference evidence="8" key="1">
    <citation type="submission" date="2021-10" db="EMBL/GenBank/DDBJ databases">
        <authorList>
            <person name="Piombo E."/>
        </authorList>
    </citation>
    <scope>NUCLEOTIDE SEQUENCE</scope>
</reference>
<accession>A0A9N9V4T5</accession>
<dbReference type="GO" id="GO:0016020">
    <property type="term" value="C:membrane"/>
    <property type="evidence" value="ECO:0007669"/>
    <property type="project" value="UniProtKB-SubCell"/>
</dbReference>
<name>A0A9N9V4T5_9HYPO</name>
<protein>
    <recommendedName>
        <fullName evidence="10">Protein SERAC1</fullName>
    </recommendedName>
</protein>
<dbReference type="InterPro" id="IPR052374">
    <property type="entry name" value="SERAC1"/>
</dbReference>
<keyword evidence="9" id="KW-1185">Reference proteome</keyword>
<evidence type="ECO:0000313" key="9">
    <source>
        <dbReference type="Proteomes" id="UP000696573"/>
    </source>
</evidence>
<dbReference type="SUPFAM" id="SSF53474">
    <property type="entry name" value="alpha/beta-Hydrolases"/>
    <property type="match status" value="1"/>
</dbReference>
<evidence type="ECO:0000256" key="6">
    <source>
        <dbReference type="ARBA" id="ARBA00023136"/>
    </source>
</evidence>
<comment type="subcellular location">
    <subcellularLocation>
        <location evidence="2">Endoplasmic reticulum</location>
    </subcellularLocation>
    <subcellularLocation>
        <location evidence="3">Membrane</location>
    </subcellularLocation>
    <subcellularLocation>
        <location evidence="1">Mitochondrion</location>
    </subcellularLocation>
</comment>
<proteinExistence type="predicted"/>
<sequence>MKRIFQRRESDDKGDPSEGDPEPIGLELWYEGPNAEVDIIFIHGLMGNRNKTWQATGSDGLKLDPWPKALLPAKLPESRIFTFGYDAKVTDTKEFMGKVSEKTLRDHATELIYSICHQRRASGSTDRSLIFVCHSLGGLVCKEVLLPEKHGRKSWTDLLTSNQGLLFANQRSDYRQIFQSTRGIIFMGTPHHGSEAASYAQHLTNWMSSMKQVNAKLLEALKKDSEMLENIHDDFCSLIREKRRSSMESAPGIVCFFEELLMRALGCVVSKTSATIPGFTCRGIHANHKGMTKFSSENDTGFQSFLEELWGFLPPSSRPTVTDLAVCPPKQDLISMGKESDKGKASCDEEQSFIQPRPNKPTTTALVTPVSSIVSLCPDISSLSLISKVTRPTTELDDVVDVRYPAFHRNFVSTRRACDGCLCFRTVSRESSMVNLFFLRSSGEKVEIAEHQPSCRFHNQMRTLKRSQTVEFRGNWIPLRIAVYLTTTNYNINPSINCVKVLGEDAPALRLYETSSWAICLNDWDAQYSLKFVTKLARHILQLHREGRASISDVCRNGLTSLEMIMDIFIQYNKIFFWDLPSGERPTILRVFMNLLDDLRFLGKVSSSCQPSICWSRIWSMYVGPFGLAGGVQVEQMRSNLEGLLKKLILLGWDPNQALGKNFMVGRSGVLFAAQHHYEILEAIPSPDQSDTDHVKSPVSAAISARDYDQLREVLRKDPACAAEYLDSLGISCLALTTLWPRGFKLMLDAFASANLIERHTSTVAEAIYLAREHYLDNYIHGECRLGDGGTGNHHVEHTILGPLIRLGIPCRFHQTLLESRWVGPLCYFVETMFFNTLKSQREELKALGLRHFSQPDIVKYGLLEDSTLDGQAGFVTAKLHELGVPVSEVLYVPLDYHSVHRNLINYPHHPDRLEYLWQIGFRDINSVSMSGPRSYGDISFASVSWYIRHGVDLNVPENEPQVDELLETATFLPSHITSWKLAANFCNSYSSLNPEVGEVLLEICGWTALDCCRCQCSPLGCSAFKVFFHRVVSRIMLNDGKKTSKKRWPFPSSLNEIFEAQRLQIVRFMTFQELDIPHTCCTRASGGFSYADLDEAGEINEEYRLSIDQLNSLVAEFEYVMKEEGYSIGDFINNHWAQKMEEVGRNQAEVALTSADAAEEVGVSWYPVLAEDSDVLTTEVSTDRNLQWWLNKMDNL</sequence>
<dbReference type="OrthoDB" id="1577640at2759"/>
<dbReference type="Gene3D" id="3.40.50.1820">
    <property type="entry name" value="alpha/beta hydrolase"/>
    <property type="match status" value="1"/>
</dbReference>
<dbReference type="InterPro" id="IPR029058">
    <property type="entry name" value="AB_hydrolase_fold"/>
</dbReference>
<evidence type="ECO:0000256" key="4">
    <source>
        <dbReference type="ARBA" id="ARBA00022824"/>
    </source>
</evidence>
<feature type="compositionally biased region" description="Basic and acidic residues" evidence="7">
    <location>
        <begin position="1"/>
        <end position="16"/>
    </location>
</feature>
<gene>
    <name evidence="8" type="ORF">CRHIZ90672A_00007908</name>
</gene>
<evidence type="ECO:0008006" key="10">
    <source>
        <dbReference type="Google" id="ProtNLM"/>
    </source>
</evidence>
<evidence type="ECO:0000313" key="8">
    <source>
        <dbReference type="EMBL" id="CAH0015717.1"/>
    </source>
</evidence>
<dbReference type="GO" id="GO:0005739">
    <property type="term" value="C:mitochondrion"/>
    <property type="evidence" value="ECO:0007669"/>
    <property type="project" value="UniProtKB-SubCell"/>
</dbReference>
<dbReference type="PANTHER" id="PTHR48182">
    <property type="entry name" value="PROTEIN SERAC1"/>
    <property type="match status" value="1"/>
</dbReference>
<dbReference type="GO" id="GO:0005783">
    <property type="term" value="C:endoplasmic reticulum"/>
    <property type="evidence" value="ECO:0007669"/>
    <property type="project" value="UniProtKB-SubCell"/>
</dbReference>
<dbReference type="PANTHER" id="PTHR48182:SF2">
    <property type="entry name" value="PROTEIN SERAC1"/>
    <property type="match status" value="1"/>
</dbReference>
<dbReference type="Proteomes" id="UP000696573">
    <property type="component" value="Unassembled WGS sequence"/>
</dbReference>
<evidence type="ECO:0000256" key="7">
    <source>
        <dbReference type="SAM" id="MobiDB-lite"/>
    </source>
</evidence>
<evidence type="ECO:0000256" key="5">
    <source>
        <dbReference type="ARBA" id="ARBA00023128"/>
    </source>
</evidence>
<keyword evidence="6" id="KW-0472">Membrane</keyword>
<evidence type="ECO:0000256" key="1">
    <source>
        <dbReference type="ARBA" id="ARBA00004173"/>
    </source>
</evidence>
<comment type="caution">
    <text evidence="8">The sequence shown here is derived from an EMBL/GenBank/DDBJ whole genome shotgun (WGS) entry which is preliminary data.</text>
</comment>
<evidence type="ECO:0000256" key="2">
    <source>
        <dbReference type="ARBA" id="ARBA00004240"/>
    </source>
</evidence>
<dbReference type="EMBL" id="CABFNQ020000451">
    <property type="protein sequence ID" value="CAH0015717.1"/>
    <property type="molecule type" value="Genomic_DNA"/>
</dbReference>
<dbReference type="AlphaFoldDB" id="A0A9N9V4T5"/>